<feature type="transmembrane region" description="Helical" evidence="2">
    <location>
        <begin position="6"/>
        <end position="25"/>
    </location>
</feature>
<keyword evidence="2" id="KW-1133">Transmembrane helix</keyword>
<name>A0A1D7QDZ1_9SPHI</name>
<organism evidence="3 4">
    <name type="scientific">Pedobacter steynii</name>
    <dbReference type="NCBI Taxonomy" id="430522"/>
    <lineage>
        <taxon>Bacteria</taxon>
        <taxon>Pseudomonadati</taxon>
        <taxon>Bacteroidota</taxon>
        <taxon>Sphingobacteriia</taxon>
        <taxon>Sphingobacteriales</taxon>
        <taxon>Sphingobacteriaceae</taxon>
        <taxon>Pedobacter</taxon>
    </lineage>
</organism>
<dbReference type="InterPro" id="IPR032272">
    <property type="entry name" value="DUF4834"/>
</dbReference>
<evidence type="ECO:0000313" key="4">
    <source>
        <dbReference type="Proteomes" id="UP000094313"/>
    </source>
</evidence>
<sequence length="82" mass="9657">MGFLKFLFIAFLVLYILRIIFRLVFPMVLKNMFSKVQQQAENQARQRNNKPEGDISIDYMPPQPKGGRTDKLGDFVDYEEIK</sequence>
<keyword evidence="4" id="KW-1185">Reference proteome</keyword>
<evidence type="ECO:0000256" key="2">
    <source>
        <dbReference type="SAM" id="Phobius"/>
    </source>
</evidence>
<dbReference type="RefSeq" id="WP_069378563.1">
    <property type="nucleotide sequence ID" value="NZ_CP017141.1"/>
</dbReference>
<dbReference type="KEGG" id="psty:BFS30_06625"/>
<dbReference type="AlphaFoldDB" id="A0A1D7QDZ1"/>
<dbReference type="EMBL" id="CP017141">
    <property type="protein sequence ID" value="AOM76870.1"/>
    <property type="molecule type" value="Genomic_DNA"/>
</dbReference>
<protein>
    <submittedName>
        <fullName evidence="3">DUF4834 domain-containing protein</fullName>
    </submittedName>
</protein>
<feature type="region of interest" description="Disordered" evidence="1">
    <location>
        <begin position="40"/>
        <end position="73"/>
    </location>
</feature>
<gene>
    <name evidence="3" type="ORF">BFS30_06625</name>
</gene>
<evidence type="ECO:0000313" key="3">
    <source>
        <dbReference type="EMBL" id="AOM76870.1"/>
    </source>
</evidence>
<dbReference type="OrthoDB" id="799376at2"/>
<keyword evidence="2" id="KW-0472">Membrane</keyword>
<dbReference type="Pfam" id="PF16118">
    <property type="entry name" value="DUF4834"/>
    <property type="match status" value="1"/>
</dbReference>
<accession>A0A1D7QDZ1</accession>
<dbReference type="Proteomes" id="UP000094313">
    <property type="component" value="Chromosome"/>
</dbReference>
<proteinExistence type="predicted"/>
<evidence type="ECO:0000256" key="1">
    <source>
        <dbReference type="SAM" id="MobiDB-lite"/>
    </source>
</evidence>
<reference evidence="3 4" key="1">
    <citation type="submission" date="2016-08" db="EMBL/GenBank/DDBJ databases">
        <authorList>
            <person name="Seilhamer J.J."/>
        </authorList>
    </citation>
    <scope>NUCLEOTIDE SEQUENCE [LARGE SCALE GENOMIC DNA]</scope>
    <source>
        <strain evidence="3 4">DX4</strain>
    </source>
</reference>
<keyword evidence="2" id="KW-0812">Transmembrane</keyword>